<evidence type="ECO:0008006" key="5">
    <source>
        <dbReference type="Google" id="ProtNLM"/>
    </source>
</evidence>
<evidence type="ECO:0000313" key="3">
    <source>
        <dbReference type="Proteomes" id="UP000294613"/>
    </source>
</evidence>
<gene>
    <name evidence="2" type="ORF">EDD74_11934</name>
    <name evidence="1" type="ORF">FAEUMB_30850</name>
</gene>
<evidence type="ECO:0000313" key="4">
    <source>
        <dbReference type="Proteomes" id="UP000702954"/>
    </source>
</evidence>
<dbReference type="Proteomes" id="UP000294613">
    <property type="component" value="Unassembled WGS sequence"/>
</dbReference>
<evidence type="ECO:0000313" key="2">
    <source>
        <dbReference type="EMBL" id="TCS66136.1"/>
    </source>
</evidence>
<name>A0A4R3JKQ3_9FIRM</name>
<reference evidence="1 4" key="1">
    <citation type="journal article" date="2018" name="Int. J. Syst. Evol. Microbiol.">
        <title>Draft Genome Sequence of Faecalimonas umbilicata JCM 30896T, an Acetate-Producing Bacterium Isolated from Human Feces.</title>
        <authorList>
            <person name="Sakamoto M."/>
            <person name="Ikeyama N."/>
            <person name="Yuki M."/>
            <person name="Ohkuma M."/>
        </authorList>
    </citation>
    <scope>NUCLEOTIDE SEQUENCE [LARGE SCALE GENOMIC DNA]</scope>
    <source>
        <strain evidence="1 4">EGH7</strain>
    </source>
</reference>
<accession>A0A4R3JKQ3</accession>
<proteinExistence type="predicted"/>
<dbReference type="EMBL" id="SLZV01000019">
    <property type="protein sequence ID" value="TCS66136.1"/>
    <property type="molecule type" value="Genomic_DNA"/>
</dbReference>
<keyword evidence="4" id="KW-1185">Reference proteome</keyword>
<sequence length="168" mass="19189">MSRYEFEGKNCMVYADERFGEIRMVLGENGERRYVGIDIAECMGFEAPHKAVKRSNIPGKMVKVPWVSGNRHGETNARCFDKKEAEKFIRNGMLPPKGFKDWFSKEVAVEEKVDTGKVSLQDTEPKRGEETFAGDSTGVTKLFTRLDEIILEMLMLKKELAVKLEKTM</sequence>
<evidence type="ECO:0000313" key="1">
    <source>
        <dbReference type="EMBL" id="GBU06544.1"/>
    </source>
</evidence>
<comment type="caution">
    <text evidence="2">The sequence shown here is derived from an EMBL/GenBank/DDBJ whole genome shotgun (WGS) entry which is preliminary data.</text>
</comment>
<protein>
    <recommendedName>
        <fullName evidence="5">Bro-N domain-containing protein</fullName>
    </recommendedName>
</protein>
<reference evidence="2 3" key="2">
    <citation type="submission" date="2019-03" db="EMBL/GenBank/DDBJ databases">
        <title>Genomic Encyclopedia of Type Strains, Phase IV (KMG-IV): sequencing the most valuable type-strain genomes for metagenomic binning, comparative biology and taxonomic classification.</title>
        <authorList>
            <person name="Goeker M."/>
        </authorList>
    </citation>
    <scope>NUCLEOTIDE SEQUENCE [LARGE SCALE GENOMIC DNA]</scope>
    <source>
        <strain evidence="2 3">DSM 103426</strain>
    </source>
</reference>
<dbReference type="Proteomes" id="UP000702954">
    <property type="component" value="Unassembled WGS sequence"/>
</dbReference>
<organism evidence="2 3">
    <name type="scientific">Faecalimonas umbilicata</name>
    <dbReference type="NCBI Taxonomy" id="1912855"/>
    <lineage>
        <taxon>Bacteria</taxon>
        <taxon>Bacillati</taxon>
        <taxon>Bacillota</taxon>
        <taxon>Clostridia</taxon>
        <taxon>Lachnospirales</taxon>
        <taxon>Lachnospiraceae</taxon>
        <taxon>Faecalimonas</taxon>
    </lineage>
</organism>
<dbReference type="EMBL" id="BHEO01000008">
    <property type="protein sequence ID" value="GBU06544.1"/>
    <property type="molecule type" value="Genomic_DNA"/>
</dbReference>
<dbReference type="RefSeq" id="WP_116442382.1">
    <property type="nucleotide sequence ID" value="NZ_BHEO01000008.1"/>
</dbReference>
<dbReference type="AlphaFoldDB" id="A0A4R3JKQ3"/>